<evidence type="ECO:0000313" key="4">
    <source>
        <dbReference type="RefSeq" id="XP_010503004.1"/>
    </source>
</evidence>
<evidence type="ECO:0000313" key="3">
    <source>
        <dbReference type="Proteomes" id="UP000694864"/>
    </source>
</evidence>
<keyword evidence="2" id="KW-0812">Transmembrane</keyword>
<name>A0ABM0YLX5_CAMSA</name>
<dbReference type="GeneID" id="104780205"/>
<feature type="transmembrane region" description="Helical" evidence="2">
    <location>
        <begin position="21"/>
        <end position="39"/>
    </location>
</feature>
<dbReference type="RefSeq" id="XP_010503004.1">
    <property type="nucleotide sequence ID" value="XM_010504702.2"/>
</dbReference>
<proteinExistence type="predicted"/>
<keyword evidence="2" id="KW-1133">Transmembrane helix</keyword>
<organism evidence="3 4">
    <name type="scientific">Camelina sativa</name>
    <name type="common">False flax</name>
    <name type="synonym">Myagrum sativum</name>
    <dbReference type="NCBI Taxonomy" id="90675"/>
    <lineage>
        <taxon>Eukaryota</taxon>
        <taxon>Viridiplantae</taxon>
        <taxon>Streptophyta</taxon>
        <taxon>Embryophyta</taxon>
        <taxon>Tracheophyta</taxon>
        <taxon>Spermatophyta</taxon>
        <taxon>Magnoliopsida</taxon>
        <taxon>eudicotyledons</taxon>
        <taxon>Gunneridae</taxon>
        <taxon>Pentapetalae</taxon>
        <taxon>rosids</taxon>
        <taxon>malvids</taxon>
        <taxon>Brassicales</taxon>
        <taxon>Brassicaceae</taxon>
        <taxon>Camelineae</taxon>
        <taxon>Camelina</taxon>
    </lineage>
</organism>
<keyword evidence="2" id="KW-0472">Membrane</keyword>
<gene>
    <name evidence="4" type="primary">LOC104780205</name>
</gene>
<keyword evidence="3" id="KW-1185">Reference proteome</keyword>
<sequence>MYLLFKNEKGERTWKNLSLIIMMRFTTIVLAFLLIIQSLEEEHVLVYAHEGGEASHKSVDYRGDQGSSTLHPQVLYDVAPRELRSGRTARAEKKQVTAMNNDNWSFKMSASSEHLTGGRKLGFHKRREQKQTNVLVDIDITKHTSCQKMMTIVNYLTIDNSLPRLEPSTSAKNMKKLARLLRNDYPIHSKPRRKPPINNQTPGLI</sequence>
<protein>
    <submittedName>
        <fullName evidence="4">Root meristem growth factor 4-like</fullName>
    </submittedName>
</protein>
<dbReference type="Proteomes" id="UP000694864">
    <property type="component" value="Chromosome 4"/>
</dbReference>
<accession>A0ABM0YLX5</accession>
<reference evidence="3" key="1">
    <citation type="journal article" date="2014" name="Nat. Commun.">
        <title>The emerging biofuel crop Camelina sativa retains a highly undifferentiated hexaploid genome structure.</title>
        <authorList>
            <person name="Kagale S."/>
            <person name="Koh C."/>
            <person name="Nixon J."/>
            <person name="Bollina V."/>
            <person name="Clarke W.E."/>
            <person name="Tuteja R."/>
            <person name="Spillane C."/>
            <person name="Robinson S.J."/>
            <person name="Links M.G."/>
            <person name="Clarke C."/>
            <person name="Higgins E.E."/>
            <person name="Huebert T."/>
            <person name="Sharpe A.G."/>
            <person name="Parkin I.A."/>
        </authorList>
    </citation>
    <scope>NUCLEOTIDE SEQUENCE [LARGE SCALE GENOMIC DNA]</scope>
    <source>
        <strain evidence="3">cv. DH55</strain>
    </source>
</reference>
<feature type="region of interest" description="Disordered" evidence="1">
    <location>
        <begin position="186"/>
        <end position="205"/>
    </location>
</feature>
<reference evidence="4" key="2">
    <citation type="submission" date="2025-08" db="UniProtKB">
        <authorList>
            <consortium name="RefSeq"/>
        </authorList>
    </citation>
    <scope>IDENTIFICATION</scope>
    <source>
        <tissue evidence="4">Leaf</tissue>
    </source>
</reference>
<evidence type="ECO:0000256" key="2">
    <source>
        <dbReference type="SAM" id="Phobius"/>
    </source>
</evidence>
<evidence type="ECO:0000256" key="1">
    <source>
        <dbReference type="SAM" id="MobiDB-lite"/>
    </source>
</evidence>